<comment type="caution">
    <text evidence="3">The sequence shown here is derived from an EMBL/GenBank/DDBJ whole genome shotgun (WGS) entry which is preliminary data.</text>
</comment>
<reference evidence="4 5" key="2">
    <citation type="submission" date="2017-09" db="EMBL/GenBank/DDBJ databases">
        <title>Depth-based differentiation of microbial function through sediment-hosted aquifers and enrichment of novel symbionts in the deep terrestrial subsurface.</title>
        <authorList>
            <person name="Probst A.J."/>
            <person name="Ladd B."/>
            <person name="Jarett J.K."/>
            <person name="Geller-Mcgrath D.E."/>
            <person name="Sieber C.M."/>
            <person name="Emerson J.B."/>
            <person name="Anantharaman K."/>
            <person name="Thomas B.C."/>
            <person name="Malmstrom R."/>
            <person name="Stieglmeier M."/>
            <person name="Klingl A."/>
            <person name="Woyke T."/>
            <person name="Ryan C.M."/>
            <person name="Banfield J.F."/>
        </authorList>
    </citation>
    <scope>NUCLEOTIDE SEQUENCE [LARGE SCALE GENOMIC DNA]</scope>
    <source>
        <strain evidence="3">CG_4_10_14_3_um_filter_34_13</strain>
    </source>
</reference>
<sequence>MSKSISDLIMEYFQKHPKKDLKHGPIVDWVTEQYLKENPEPPRDPWRAIRKLHQEGKLIKIKKGVYRYDPDQVEKVELFDFHPEIKEEIFKRDNYKCVVCGRGSKDGVEICADHIKPKDKGGDNSIDNGQTLCMEHNLMKKNYSQSEAGKRYFIKIYKQSIANDDDKMVEFCNDVFDIYDKHRINGHIKRPNGK</sequence>
<evidence type="ECO:0000313" key="3">
    <source>
        <dbReference type="EMBL" id="PIY33059.1"/>
    </source>
</evidence>
<dbReference type="Proteomes" id="UP000230646">
    <property type="component" value="Unassembled WGS sequence"/>
</dbReference>
<dbReference type="GO" id="GO:0004519">
    <property type="term" value="F:endonuclease activity"/>
    <property type="evidence" value="ECO:0007669"/>
    <property type="project" value="UniProtKB-KW"/>
</dbReference>
<dbReference type="RefSeq" id="WP_406607224.1">
    <property type="nucleotide sequence ID" value="NZ_PFKO01000128.1"/>
</dbReference>
<dbReference type="Gene3D" id="1.10.30.50">
    <property type="match status" value="1"/>
</dbReference>
<dbReference type="CDD" id="cd00085">
    <property type="entry name" value="HNHc"/>
    <property type="match status" value="1"/>
</dbReference>
<dbReference type="SMART" id="SM00507">
    <property type="entry name" value="HNHc"/>
    <property type="match status" value="1"/>
</dbReference>
<organism evidence="3 4">
    <name type="scientific">Candidatus Infernicultor aquiphilus</name>
    <dbReference type="NCBI Taxonomy" id="1805029"/>
    <lineage>
        <taxon>Bacteria</taxon>
        <taxon>Pseudomonadati</taxon>
        <taxon>Atribacterota</taxon>
        <taxon>Candidatus Phoenicimicrobiia</taxon>
        <taxon>Candidatus Pheonicimicrobiales</taxon>
        <taxon>Candidatus Phoenicimicrobiaceae</taxon>
        <taxon>Candidatus Infernicultor</taxon>
    </lineage>
</organism>
<proteinExistence type="predicted"/>
<feature type="domain" description="HNH nuclease" evidence="1">
    <location>
        <begin position="84"/>
        <end position="138"/>
    </location>
</feature>
<evidence type="ECO:0000313" key="4">
    <source>
        <dbReference type="Proteomes" id="UP000230646"/>
    </source>
</evidence>
<evidence type="ECO:0000313" key="5">
    <source>
        <dbReference type="Proteomes" id="UP000231493"/>
    </source>
</evidence>
<keyword evidence="3" id="KW-0378">Hydrolase</keyword>
<accession>A0A2M7K5S4</accession>
<evidence type="ECO:0000259" key="1">
    <source>
        <dbReference type="SMART" id="SM00507"/>
    </source>
</evidence>
<dbReference type="Proteomes" id="UP000231493">
    <property type="component" value="Unassembled WGS sequence"/>
</dbReference>
<keyword evidence="3" id="KW-0255">Endonuclease</keyword>
<gene>
    <name evidence="3" type="ORF">COZ07_03560</name>
    <name evidence="2" type="ORF">COZ58_07455</name>
</gene>
<name>A0A2M7PR14_9BACT</name>
<dbReference type="GO" id="GO:0008270">
    <property type="term" value="F:zinc ion binding"/>
    <property type="evidence" value="ECO:0007669"/>
    <property type="project" value="InterPro"/>
</dbReference>
<keyword evidence="3" id="KW-0540">Nuclease</keyword>
<dbReference type="EMBL" id="PFIP01000152">
    <property type="protein sequence ID" value="PIX33491.1"/>
    <property type="molecule type" value="Genomic_DNA"/>
</dbReference>
<dbReference type="GO" id="GO:0003676">
    <property type="term" value="F:nucleic acid binding"/>
    <property type="evidence" value="ECO:0007669"/>
    <property type="project" value="InterPro"/>
</dbReference>
<dbReference type="AlphaFoldDB" id="A0A2M7PR14"/>
<accession>A0A2M7PR14</accession>
<dbReference type="InterPro" id="IPR003615">
    <property type="entry name" value="HNH_nuc"/>
</dbReference>
<protein>
    <submittedName>
        <fullName evidence="3">HNH endonuclease</fullName>
    </submittedName>
</protein>
<dbReference type="Pfam" id="PF01844">
    <property type="entry name" value="HNH"/>
    <property type="match status" value="1"/>
</dbReference>
<dbReference type="InterPro" id="IPR002711">
    <property type="entry name" value="HNH"/>
</dbReference>
<dbReference type="EMBL" id="PFKO01000128">
    <property type="protein sequence ID" value="PIY33059.1"/>
    <property type="molecule type" value="Genomic_DNA"/>
</dbReference>
<evidence type="ECO:0000313" key="2">
    <source>
        <dbReference type="EMBL" id="PIX33491.1"/>
    </source>
</evidence>
<reference evidence="2" key="1">
    <citation type="submission" date="2017-09" db="EMBL/GenBank/DDBJ databases">
        <title>Depth-based differentiation of microbial function through sediment-hosted aquifers and enrichment of novel symbionts in the deep terrestrial subsurface.</title>
        <authorList>
            <person name="Probst A.J."/>
            <person name="Ladd B."/>
            <person name="Jarett J.K."/>
            <person name="Geller-Mcgrath D.E."/>
            <person name="Sieber C.M.K."/>
            <person name="Emerson J.B."/>
            <person name="Anantharaman K."/>
            <person name="Thomas B.C."/>
            <person name="Malmstrom R."/>
            <person name="Stieglmeier M."/>
            <person name="Klingl A."/>
            <person name="Woyke T."/>
            <person name="Ryan C.M."/>
            <person name="Banfield J.F."/>
        </authorList>
    </citation>
    <scope>NUCLEOTIDE SEQUENCE</scope>
    <source>
        <strain evidence="2">CG_4_8_14_3_um_filter_34_18</strain>
    </source>
</reference>